<evidence type="ECO:0000313" key="1">
    <source>
        <dbReference type="EMBL" id="KAK9214131.1"/>
    </source>
</evidence>
<dbReference type="Proteomes" id="UP001428341">
    <property type="component" value="Unassembled WGS sequence"/>
</dbReference>
<organism evidence="1 2">
    <name type="scientific">Citrus x changshan-huyou</name>
    <dbReference type="NCBI Taxonomy" id="2935761"/>
    <lineage>
        <taxon>Eukaryota</taxon>
        <taxon>Viridiplantae</taxon>
        <taxon>Streptophyta</taxon>
        <taxon>Embryophyta</taxon>
        <taxon>Tracheophyta</taxon>
        <taxon>Spermatophyta</taxon>
        <taxon>Magnoliopsida</taxon>
        <taxon>eudicotyledons</taxon>
        <taxon>Gunneridae</taxon>
        <taxon>Pentapetalae</taxon>
        <taxon>rosids</taxon>
        <taxon>malvids</taxon>
        <taxon>Sapindales</taxon>
        <taxon>Rutaceae</taxon>
        <taxon>Aurantioideae</taxon>
        <taxon>Citrus</taxon>
    </lineage>
</organism>
<evidence type="ECO:0000313" key="2">
    <source>
        <dbReference type="Proteomes" id="UP001428341"/>
    </source>
</evidence>
<name>A0AAP0MNG0_9ROSI</name>
<accession>A0AAP0MNG0</accession>
<comment type="caution">
    <text evidence="1">The sequence shown here is derived from an EMBL/GenBank/DDBJ whole genome shotgun (WGS) entry which is preliminary data.</text>
</comment>
<sequence length="102" mass="11128">MVAVQNGIFSSATLSANLEAPDIEEIEVIGSTIEELATEADATNLESWTSDHSPIIMEVVENGLFKSSNPTHEQLEAILASSVPKVLDEMNEDFNNLSPKRR</sequence>
<dbReference type="EMBL" id="JBCGBO010000003">
    <property type="protein sequence ID" value="KAK9214131.1"/>
    <property type="molecule type" value="Genomic_DNA"/>
</dbReference>
<gene>
    <name evidence="1" type="ORF">WN944_006119</name>
</gene>
<keyword evidence="2" id="KW-1185">Reference proteome</keyword>
<reference evidence="1 2" key="1">
    <citation type="submission" date="2024-05" db="EMBL/GenBank/DDBJ databases">
        <title>Haplotype-resolved chromosome-level genome assembly of Huyou (Citrus changshanensis).</title>
        <authorList>
            <person name="Miao C."/>
            <person name="Chen W."/>
            <person name="Wu Y."/>
            <person name="Wang L."/>
            <person name="Zhao S."/>
            <person name="Grierson D."/>
            <person name="Xu C."/>
            <person name="Chen K."/>
        </authorList>
    </citation>
    <scope>NUCLEOTIDE SEQUENCE [LARGE SCALE GENOMIC DNA]</scope>
    <source>
        <strain evidence="1">01-14</strain>
        <tissue evidence="1">Leaf</tissue>
    </source>
</reference>
<dbReference type="AlphaFoldDB" id="A0AAP0MNG0"/>
<protein>
    <submittedName>
        <fullName evidence="1">Uncharacterized protein</fullName>
    </submittedName>
</protein>
<proteinExistence type="predicted"/>